<dbReference type="AlphaFoldDB" id="A0A1X4GJI4"/>
<keyword evidence="2" id="KW-0812">Transmembrane</keyword>
<evidence type="ECO:0000313" key="4">
    <source>
        <dbReference type="Proteomes" id="UP000192997"/>
    </source>
</evidence>
<dbReference type="RefSeq" id="WP_061545705.1">
    <property type="nucleotide sequence ID" value="NZ_NBYN01000003.1"/>
</dbReference>
<keyword evidence="2" id="KW-1133">Transmembrane helix</keyword>
<protein>
    <submittedName>
        <fullName evidence="3">Pilus assembly protein PilN</fullName>
    </submittedName>
</protein>
<feature type="transmembrane region" description="Helical" evidence="2">
    <location>
        <begin position="37"/>
        <end position="61"/>
    </location>
</feature>
<accession>A0A1X4GJI4</accession>
<gene>
    <name evidence="3" type="ORF">B7O87_00665</name>
</gene>
<evidence type="ECO:0000256" key="2">
    <source>
        <dbReference type="SAM" id="Phobius"/>
    </source>
</evidence>
<evidence type="ECO:0000313" key="3">
    <source>
        <dbReference type="EMBL" id="OSO97316.1"/>
    </source>
</evidence>
<dbReference type="InterPro" id="IPR052534">
    <property type="entry name" value="Extracell_DNA_Util/SecSys_Comp"/>
</dbReference>
<comment type="caution">
    <text evidence="3">The sequence shown here is derived from an EMBL/GenBank/DDBJ whole genome shotgun (WGS) entry which is preliminary data.</text>
</comment>
<proteinExistence type="predicted"/>
<keyword evidence="2" id="KW-0472">Membrane</keyword>
<dbReference type="InterPro" id="IPR007813">
    <property type="entry name" value="PilN"/>
</dbReference>
<sequence>MYNLEINFLQHRSSSKLKVEDGNEVNSINHPVNRRSFIPIFVGLGLGLCFPALAWSSLWWLQDQNSSLEGEIAQLNNHSQNLDQQLTQMQKIREQTTTIEQQTENLVTVFEQMRSWSAILQELGNRIPSKVQIESLEHKQITTLSTKTEQLEITGYALNFKTVNQFLLNIGKSKLFNGKNSRITMAELVDAPPVTGAIVTQQSPMEFKPPQVVKYNMTISLTDVPVSNLVRELEKKGAMGLVEKIRHLERIGAISK</sequence>
<dbReference type="Proteomes" id="UP000192997">
    <property type="component" value="Unassembled WGS sequence"/>
</dbReference>
<dbReference type="PANTHER" id="PTHR40278:SF1">
    <property type="entry name" value="DNA UTILIZATION PROTEIN HOFN"/>
    <property type="match status" value="1"/>
</dbReference>
<organism evidence="3 4">
    <name type="scientific">Cylindrospermopsis raciborskii CENA303</name>
    <dbReference type="NCBI Taxonomy" id="1170769"/>
    <lineage>
        <taxon>Bacteria</taxon>
        <taxon>Bacillati</taxon>
        <taxon>Cyanobacteriota</taxon>
        <taxon>Cyanophyceae</taxon>
        <taxon>Nostocales</taxon>
        <taxon>Aphanizomenonaceae</taxon>
        <taxon>Cylindrospermopsis</taxon>
    </lineage>
</organism>
<evidence type="ECO:0000256" key="1">
    <source>
        <dbReference type="SAM" id="Coils"/>
    </source>
</evidence>
<dbReference type="PANTHER" id="PTHR40278">
    <property type="entry name" value="DNA UTILIZATION PROTEIN HOFN"/>
    <property type="match status" value="1"/>
</dbReference>
<dbReference type="EMBL" id="NBYN01000003">
    <property type="protein sequence ID" value="OSO97316.1"/>
    <property type="molecule type" value="Genomic_DNA"/>
</dbReference>
<keyword evidence="1" id="KW-0175">Coiled coil</keyword>
<feature type="coiled-coil region" evidence="1">
    <location>
        <begin position="65"/>
        <end position="95"/>
    </location>
</feature>
<name>A0A1X4GJI4_9CYAN</name>
<dbReference type="Pfam" id="PF05137">
    <property type="entry name" value="PilN"/>
    <property type="match status" value="1"/>
</dbReference>
<reference evidence="4" key="1">
    <citation type="submission" date="2017-04" db="EMBL/GenBank/DDBJ databases">
        <authorList>
            <person name="Abreu V.A."/>
            <person name="Popin R.V."/>
            <person name="Rigonato J."/>
            <person name="Andreote A.P."/>
            <person name="Schaker P.C."/>
            <person name="Hoff-Risseti C."/>
            <person name="Alvarenga D.O."/>
            <person name="Varani A.M."/>
            <person name="Fiore M.F."/>
        </authorList>
    </citation>
    <scope>NUCLEOTIDE SEQUENCE [LARGE SCALE GENOMIC DNA]</scope>
    <source>
        <strain evidence="4">CENA303</strain>
    </source>
</reference>